<reference evidence="3 5" key="2">
    <citation type="submission" date="2014-01" db="EMBL/GenBank/DDBJ databases">
        <title>Draft genome sequencing of Bacillus alcalophilus CGMCC 1.3604.</title>
        <authorList>
            <person name="Yang J."/>
            <person name="Diao L."/>
            <person name="Yang S."/>
        </authorList>
    </citation>
    <scope>NUCLEOTIDE SEQUENCE [LARGE SCALE GENOMIC DNA]</scope>
    <source>
        <strain evidence="3 5">CGMCC 1.3604</strain>
    </source>
</reference>
<dbReference type="OrthoDB" id="9984390at2"/>
<dbReference type="Proteomes" id="UP000297014">
    <property type="component" value="Unassembled WGS sequence"/>
</dbReference>
<gene>
    <name evidence="3" type="ORF">AJ85_18250</name>
    <name evidence="2" type="ORF">BALCAV_0215320</name>
</gene>
<proteinExistence type="predicted"/>
<accession>A0A094WFN4</accession>
<dbReference type="EMBL" id="JALP01000244">
    <property type="protein sequence ID" value="THG89349.1"/>
    <property type="molecule type" value="Genomic_DNA"/>
</dbReference>
<evidence type="ECO:0000313" key="4">
    <source>
        <dbReference type="Proteomes" id="UP000002754"/>
    </source>
</evidence>
<evidence type="ECO:0000256" key="1">
    <source>
        <dbReference type="SAM" id="MobiDB-lite"/>
    </source>
</evidence>
<organism evidence="2 4">
    <name type="scientific">Alkalihalobacillus alcalophilus ATCC 27647 = CGMCC 1.3604</name>
    <dbReference type="NCBI Taxonomy" id="1218173"/>
    <lineage>
        <taxon>Bacteria</taxon>
        <taxon>Bacillati</taxon>
        <taxon>Bacillota</taxon>
        <taxon>Bacilli</taxon>
        <taxon>Bacillales</taxon>
        <taxon>Bacillaceae</taxon>
        <taxon>Alkalihalobacillus</taxon>
    </lineage>
</organism>
<dbReference type="RefSeq" id="WP_003321958.1">
    <property type="nucleotide sequence ID" value="NZ_ALPT02000054.1"/>
</dbReference>
<dbReference type="EMBL" id="ALPT02000054">
    <property type="protein sequence ID" value="KGA96594.1"/>
    <property type="molecule type" value="Genomic_DNA"/>
</dbReference>
<evidence type="ECO:0000313" key="2">
    <source>
        <dbReference type="EMBL" id="KGA96594.1"/>
    </source>
</evidence>
<protein>
    <submittedName>
        <fullName evidence="2">Uncharacterized protein</fullName>
    </submittedName>
</protein>
<name>A0A094WFN4_ALKAL</name>
<dbReference type="Proteomes" id="UP000002754">
    <property type="component" value="Unassembled WGS sequence"/>
</dbReference>
<feature type="compositionally biased region" description="Basic and acidic residues" evidence="1">
    <location>
        <begin position="1"/>
        <end position="14"/>
    </location>
</feature>
<comment type="caution">
    <text evidence="2">The sequence shown here is derived from an EMBL/GenBank/DDBJ whole genome shotgun (WGS) entry which is preliminary data.</text>
</comment>
<keyword evidence="4" id="KW-1185">Reference proteome</keyword>
<reference evidence="2 4" key="1">
    <citation type="journal article" date="2014" name="Genome Announc.">
        <title>Draft Genome Sequence of Bacillus alcalophilus AV1934, a Classic Alkaliphile Isolated from Human Feces in 1934.</title>
        <authorList>
            <person name="Attie O."/>
            <person name="Jayaprakash A."/>
            <person name="Shah H."/>
            <person name="Paulsen I.T."/>
            <person name="Morino M."/>
            <person name="Takahashi Y."/>
            <person name="Narumi I."/>
            <person name="Sachidanandam R."/>
            <person name="Satoh K."/>
            <person name="Ito M."/>
            <person name="Krulwich T.A."/>
        </authorList>
    </citation>
    <scope>NUCLEOTIDE SEQUENCE [LARGE SCALE GENOMIC DNA]</scope>
    <source>
        <strain evidence="2 4">AV1934</strain>
    </source>
</reference>
<dbReference type="AlphaFoldDB" id="A0A094WFN4"/>
<evidence type="ECO:0000313" key="5">
    <source>
        <dbReference type="Proteomes" id="UP000297014"/>
    </source>
</evidence>
<feature type="region of interest" description="Disordered" evidence="1">
    <location>
        <begin position="1"/>
        <end position="30"/>
    </location>
</feature>
<dbReference type="eggNOG" id="ENOG5030D9J">
    <property type="taxonomic scope" value="Bacteria"/>
</dbReference>
<sequence length="79" mass="9096">MSKKKQEPVKRDLFSDLMFGRPPEPEPEKKSSFFHTVEQLIVLVDKIGPALDKFVPIILIAQALLEDKSSEKDEKKEKE</sequence>
<evidence type="ECO:0000313" key="3">
    <source>
        <dbReference type="EMBL" id="THG89349.1"/>
    </source>
</evidence>